<dbReference type="Pfam" id="PF04082">
    <property type="entry name" value="Fungal_trans"/>
    <property type="match status" value="1"/>
</dbReference>
<gene>
    <name evidence="3" type="ORF">FIE12Z_11733</name>
</gene>
<dbReference type="AlphaFoldDB" id="A0A395M832"/>
<name>A0A395M832_9HYPO</name>
<accession>A0A395M832</accession>
<dbReference type="InterPro" id="IPR007219">
    <property type="entry name" value="XnlR_reg_dom"/>
</dbReference>
<dbReference type="CDD" id="cd12148">
    <property type="entry name" value="fungal_TF_MHR"/>
    <property type="match status" value="1"/>
</dbReference>
<dbReference type="InterPro" id="IPR053187">
    <property type="entry name" value="Notoamide_regulator"/>
</dbReference>
<comment type="caution">
    <text evidence="3">The sequence shown here is derived from an EMBL/GenBank/DDBJ whole genome shotgun (WGS) entry which is preliminary data.</text>
</comment>
<organism evidence="3 4">
    <name type="scientific">Fusarium flagelliforme</name>
    <dbReference type="NCBI Taxonomy" id="2675880"/>
    <lineage>
        <taxon>Eukaryota</taxon>
        <taxon>Fungi</taxon>
        <taxon>Dikarya</taxon>
        <taxon>Ascomycota</taxon>
        <taxon>Pezizomycotina</taxon>
        <taxon>Sordariomycetes</taxon>
        <taxon>Hypocreomycetidae</taxon>
        <taxon>Hypocreales</taxon>
        <taxon>Nectriaceae</taxon>
        <taxon>Fusarium</taxon>
        <taxon>Fusarium incarnatum-equiseti species complex</taxon>
    </lineage>
</organism>
<feature type="domain" description="Xylanolytic transcriptional activator regulatory" evidence="2">
    <location>
        <begin position="195"/>
        <end position="354"/>
    </location>
</feature>
<evidence type="ECO:0000313" key="3">
    <source>
        <dbReference type="EMBL" id="RFN44028.1"/>
    </source>
</evidence>
<reference evidence="3 4" key="1">
    <citation type="journal article" date="2018" name="PLoS Pathog.">
        <title>Evolution of structural diversity of trichothecenes, a family of toxins produced by plant pathogenic and entomopathogenic fungi.</title>
        <authorList>
            <person name="Proctor R.H."/>
            <person name="McCormick S.P."/>
            <person name="Kim H.S."/>
            <person name="Cardoza R.E."/>
            <person name="Stanley A.M."/>
            <person name="Lindo L."/>
            <person name="Kelly A."/>
            <person name="Brown D.W."/>
            <person name="Lee T."/>
            <person name="Vaughan M.M."/>
            <person name="Alexander N.J."/>
            <person name="Busman M."/>
            <person name="Gutierrez S."/>
        </authorList>
    </citation>
    <scope>NUCLEOTIDE SEQUENCE [LARGE SCALE GENOMIC DNA]</scope>
    <source>
        <strain evidence="3 4">NRRL 13405</strain>
    </source>
</reference>
<dbReference type="GO" id="GO:0006351">
    <property type="term" value="P:DNA-templated transcription"/>
    <property type="evidence" value="ECO:0007669"/>
    <property type="project" value="InterPro"/>
</dbReference>
<evidence type="ECO:0000259" key="2">
    <source>
        <dbReference type="Pfam" id="PF04082"/>
    </source>
</evidence>
<evidence type="ECO:0000256" key="1">
    <source>
        <dbReference type="ARBA" id="ARBA00023242"/>
    </source>
</evidence>
<dbReference type="EMBL" id="PXXK01000467">
    <property type="protein sequence ID" value="RFN44028.1"/>
    <property type="molecule type" value="Genomic_DNA"/>
</dbReference>
<dbReference type="STRING" id="2594813.A0A395M832"/>
<dbReference type="GO" id="GO:0008270">
    <property type="term" value="F:zinc ion binding"/>
    <property type="evidence" value="ECO:0007669"/>
    <property type="project" value="InterPro"/>
</dbReference>
<dbReference type="Proteomes" id="UP000265631">
    <property type="component" value="Unassembled WGS sequence"/>
</dbReference>
<keyword evidence="4" id="KW-1185">Reference proteome</keyword>
<protein>
    <recommendedName>
        <fullName evidence="2">Xylanolytic transcriptional activator regulatory domain-containing protein</fullName>
    </recommendedName>
</protein>
<sequence>MVKPYQTSSVASSLLLLRLSIDGTFVTRLAKPGLLDRSKARHRDLSSPQELQQQSSDYQELFCILASKPHSEATQILDRIRKGHDVASILGRIREADLLLQLHVKPNTHYQYQFPYSRDMPKFLTRDGNQYLDSWLYKFSSDQPKPDEPPPVKDPIIYQVPYHAAEIVDPHLDAIKAKKWTTIIDDDKLLRKLVQTYFLKEYPFLPAFQKDYFLRDMLSGRKQYCSPLLVHAVLASACHGYSEAANRAEFWNPQTLGYQFLGEARRLWELEAAKPKLTTIQAAVVLSIVYSANGGDEIGKQYLTQAVAAAHTMHLFSHPTQVDDEVEYNARAMTAWSLFGLQAIHCFTVFKAPLLSMPPSIALPDVSEESNNYGDLWLRYPSSERPVAVNFGHTFIAIAEIRAIVNDIAAMFFNKVERPVNVTISSIQGFCVRLDSWHRNLPANLTAREICFPWQLKLHMHYNNMIIFLLETLNITSTQALYDVSVQRALNEAKARLEIILRLYYLRHGYESYDVFLLSVLSFLGFMQLKTMNSIDPGELESRRSTIALVAKGLHDQSRNCYLAEIVFRLMKRNMGTDTHYLLKDVDIGDEDEEAVTRMSEQVHSSWPIDIEVIDENADKQRIENLIRNTDGIKL</sequence>
<dbReference type="PANTHER" id="PTHR47256:SF1">
    <property type="entry name" value="ZN(II)2CYS6 TRANSCRIPTION FACTOR (EUROFUNG)"/>
    <property type="match status" value="1"/>
</dbReference>
<dbReference type="PANTHER" id="PTHR47256">
    <property type="entry name" value="ZN(II)2CYS6 TRANSCRIPTION FACTOR (EUROFUNG)-RELATED"/>
    <property type="match status" value="1"/>
</dbReference>
<proteinExistence type="predicted"/>
<evidence type="ECO:0000313" key="4">
    <source>
        <dbReference type="Proteomes" id="UP000265631"/>
    </source>
</evidence>
<keyword evidence="1" id="KW-0539">Nucleus</keyword>
<dbReference type="GO" id="GO:0003677">
    <property type="term" value="F:DNA binding"/>
    <property type="evidence" value="ECO:0007669"/>
    <property type="project" value="InterPro"/>
</dbReference>